<dbReference type="EMBL" id="DF838306">
    <property type="protein sequence ID" value="GAT42821.1"/>
    <property type="molecule type" value="Genomic_DNA"/>
</dbReference>
<keyword evidence="8" id="KW-1185">Reference proteome</keyword>
<dbReference type="SUPFAM" id="SSF144232">
    <property type="entry name" value="HIT/MYND zinc finger-like"/>
    <property type="match status" value="1"/>
</dbReference>
<protein>
    <recommendedName>
        <fullName evidence="6">MYND-type domain-containing protein</fullName>
    </recommendedName>
</protein>
<keyword evidence="3" id="KW-0862">Zinc</keyword>
<feature type="region of interest" description="Disordered" evidence="5">
    <location>
        <begin position="285"/>
        <end position="327"/>
    </location>
</feature>
<feature type="compositionally biased region" description="Pro residues" evidence="5">
    <location>
        <begin position="302"/>
        <end position="325"/>
    </location>
</feature>
<reference evidence="7" key="1">
    <citation type="submission" date="2014-09" db="EMBL/GenBank/DDBJ databases">
        <title>Genome sequence of the luminous mushroom Mycena chlorophos for searching fungal bioluminescence genes.</title>
        <authorList>
            <person name="Tanaka Y."/>
            <person name="Kasuga D."/>
            <person name="Oba Y."/>
            <person name="Hase S."/>
            <person name="Sato K."/>
            <person name="Oba Y."/>
            <person name="Sakakibara Y."/>
        </authorList>
    </citation>
    <scope>NUCLEOTIDE SEQUENCE</scope>
</reference>
<dbReference type="Gene3D" id="6.10.140.2220">
    <property type="match status" value="1"/>
</dbReference>
<keyword evidence="2 4" id="KW-0863">Zinc-finger</keyword>
<keyword evidence="1" id="KW-0479">Metal-binding</keyword>
<evidence type="ECO:0000313" key="7">
    <source>
        <dbReference type="EMBL" id="GAT42821.1"/>
    </source>
</evidence>
<evidence type="ECO:0000313" key="8">
    <source>
        <dbReference type="Proteomes" id="UP000815677"/>
    </source>
</evidence>
<gene>
    <name evidence="7" type="ORF">MCHLO_00520</name>
</gene>
<dbReference type="Pfam" id="PF01753">
    <property type="entry name" value="zf-MYND"/>
    <property type="match status" value="1"/>
</dbReference>
<evidence type="ECO:0000256" key="3">
    <source>
        <dbReference type="ARBA" id="ARBA00022833"/>
    </source>
</evidence>
<feature type="domain" description="MYND-type" evidence="6">
    <location>
        <begin position="18"/>
        <end position="56"/>
    </location>
</feature>
<proteinExistence type="predicted"/>
<evidence type="ECO:0000256" key="4">
    <source>
        <dbReference type="PROSITE-ProRule" id="PRU00134"/>
    </source>
</evidence>
<feature type="region of interest" description="Disordered" evidence="5">
    <location>
        <begin position="651"/>
        <end position="683"/>
    </location>
</feature>
<sequence>MDVRMFKRTFITAARSACGYCQTPLTDLKACSGCSTIRYCSKSCQKKHWPAHKKDCKPRSETVPPGYADELVTAMDWLASWKPALAWWALWKANLAEKDASFLKDRVFFILLEERPNASGVRASMEVLYADFIPNEAMEQMFDVPTEHPSLLDFHKIPTAVNTLRGHAASIFTNGYTARGNWVIPIARIMSPLWSYSLYDITLGRAFASVWDQEFRRAIRHGRDSRHMIPLVSERFRVRWRVAPYIDHEIINEIIRVANFREANDLPLEVSGVDNFSTLESLAMGRTPASRTSILPRSQPSTMPPKPTNPPPPTTPPSTQPPPAQTVPVVDFLSPAQVAGVLAALSDEKLDVLALSMTVFSTSDGPIAMPEGMEKMLAECTVKMDGNSGYRLYHKNEPIEICVVTLPRSTQSFNNGIAGNFAHDSWKDGAHGTPNAVKFSYVGNDKYEAWTKKTYPPDNKYDPWSCIVFKSTFNNNPRQFEYSYSGTPVPVVLGTVRDMFNNLDKRVADFAKAENKKKKAAMHGPHSNMFLSGRRPVFVNKSAFLLDEGVMSEYDDPFKIMRIMRDHDVRFNRIPEVLVYDATKKTDVEMSFHGIHMLPPGSVIAVTLYPYIYLSKQEVQWEFRLASMRIIGQREAAAQGSPSKLTIKRKFVPIDDDDDVSPTSSPTAPKRGAAAGGSGAGGS</sequence>
<dbReference type="Proteomes" id="UP000815677">
    <property type="component" value="Unassembled WGS sequence"/>
</dbReference>
<evidence type="ECO:0000256" key="2">
    <source>
        <dbReference type="ARBA" id="ARBA00022771"/>
    </source>
</evidence>
<organism evidence="7 8">
    <name type="scientific">Mycena chlorophos</name>
    <name type="common">Agaric fungus</name>
    <name type="synonym">Agaricus chlorophos</name>
    <dbReference type="NCBI Taxonomy" id="658473"/>
    <lineage>
        <taxon>Eukaryota</taxon>
        <taxon>Fungi</taxon>
        <taxon>Dikarya</taxon>
        <taxon>Basidiomycota</taxon>
        <taxon>Agaricomycotina</taxon>
        <taxon>Agaricomycetes</taxon>
        <taxon>Agaricomycetidae</taxon>
        <taxon>Agaricales</taxon>
        <taxon>Marasmiineae</taxon>
        <taxon>Mycenaceae</taxon>
        <taxon>Mycena</taxon>
    </lineage>
</organism>
<evidence type="ECO:0000259" key="6">
    <source>
        <dbReference type="PROSITE" id="PS50865"/>
    </source>
</evidence>
<dbReference type="PROSITE" id="PS01360">
    <property type="entry name" value="ZF_MYND_1"/>
    <property type="match status" value="1"/>
</dbReference>
<dbReference type="InterPro" id="IPR002893">
    <property type="entry name" value="Znf_MYND"/>
</dbReference>
<evidence type="ECO:0000256" key="5">
    <source>
        <dbReference type="SAM" id="MobiDB-lite"/>
    </source>
</evidence>
<evidence type="ECO:0000256" key="1">
    <source>
        <dbReference type="ARBA" id="ARBA00022723"/>
    </source>
</evidence>
<feature type="compositionally biased region" description="Gly residues" evidence="5">
    <location>
        <begin position="674"/>
        <end position="683"/>
    </location>
</feature>
<accession>A0ABQ0KZ76</accession>
<feature type="compositionally biased region" description="Polar residues" evidence="5">
    <location>
        <begin position="289"/>
        <end position="298"/>
    </location>
</feature>
<name>A0ABQ0KZ76_MYCCL</name>
<dbReference type="PROSITE" id="PS50865">
    <property type="entry name" value="ZF_MYND_2"/>
    <property type="match status" value="1"/>
</dbReference>